<gene>
    <name evidence="1" type="ORF">PaecuDRAFT_3143</name>
</gene>
<proteinExistence type="predicted"/>
<accession>E0IBV4</accession>
<reference evidence="1 2" key="1">
    <citation type="submission" date="2010-07" db="EMBL/GenBank/DDBJ databases">
        <title>The draft genome of Paenibacillus curdlanolyticus YK9.</title>
        <authorList>
            <consortium name="US DOE Joint Genome Institute (JGI-PGF)"/>
            <person name="Lucas S."/>
            <person name="Copeland A."/>
            <person name="Lapidus A."/>
            <person name="Cheng J.-F."/>
            <person name="Bruce D."/>
            <person name="Goodwin L."/>
            <person name="Pitluck S."/>
            <person name="Land M.L."/>
            <person name="Hauser L."/>
            <person name="Chang Y.-J."/>
            <person name="Jeffries C."/>
            <person name="Anderson I.J."/>
            <person name="Johnson E."/>
            <person name="Loganathan U."/>
            <person name="Mulhopadhyay B."/>
            <person name="Kyrpides N."/>
            <person name="Woyke T.J."/>
        </authorList>
    </citation>
    <scope>NUCLEOTIDE SEQUENCE [LARGE SCALE GENOMIC DNA]</scope>
    <source>
        <strain evidence="1 2">YK9</strain>
    </source>
</reference>
<sequence length="71" mass="8321">MRRVIIAIRSHLDECLNQLRVEWKEGNGGFKRLTHCWSYEDCKALVAAIHVLEKRHYGKKKTLSVKELLNS</sequence>
<name>E0IBV4_9BACL</name>
<protein>
    <submittedName>
        <fullName evidence="1">Uncharacterized protein</fullName>
    </submittedName>
</protein>
<evidence type="ECO:0000313" key="2">
    <source>
        <dbReference type="Proteomes" id="UP000005387"/>
    </source>
</evidence>
<keyword evidence="2" id="KW-1185">Reference proteome</keyword>
<evidence type="ECO:0000313" key="1">
    <source>
        <dbReference type="EMBL" id="EFM10184.1"/>
    </source>
</evidence>
<dbReference type="Proteomes" id="UP000005387">
    <property type="component" value="Unassembled WGS sequence"/>
</dbReference>
<dbReference type="EMBL" id="AEDD01000008">
    <property type="protein sequence ID" value="EFM10184.1"/>
    <property type="molecule type" value="Genomic_DNA"/>
</dbReference>
<dbReference type="AlphaFoldDB" id="E0IBV4"/>
<organism evidence="1 2">
    <name type="scientific">Paenibacillus curdlanolyticus YK9</name>
    <dbReference type="NCBI Taxonomy" id="717606"/>
    <lineage>
        <taxon>Bacteria</taxon>
        <taxon>Bacillati</taxon>
        <taxon>Bacillota</taxon>
        <taxon>Bacilli</taxon>
        <taxon>Bacillales</taxon>
        <taxon>Paenibacillaceae</taxon>
        <taxon>Paenibacillus</taxon>
    </lineage>
</organism>